<dbReference type="Proteomes" id="UP000318010">
    <property type="component" value="Unassembled WGS sequence"/>
</dbReference>
<protein>
    <submittedName>
        <fullName evidence="1">Four helix bundle protein</fullName>
    </submittedName>
</protein>
<name>A0A563UAC0_9SPHI</name>
<sequence length="98" mass="11190">MGLTDFVYDYCKGLPIEERYNLIDQLNRCSCSIPSNIAEGSGKRTKAHFAEFLTTSLTSSFELETQLLICERRKYGSSDKLKQCLALVIELQKNDLQF</sequence>
<comment type="caution">
    <text evidence="1">The sequence shown here is derived from an EMBL/GenBank/DDBJ whole genome shotgun (WGS) entry which is preliminary data.</text>
</comment>
<organism evidence="1 2">
    <name type="scientific">Mucilaginibacter achroorhodeus</name>
    <dbReference type="NCBI Taxonomy" id="2599294"/>
    <lineage>
        <taxon>Bacteria</taxon>
        <taxon>Pseudomonadati</taxon>
        <taxon>Bacteroidota</taxon>
        <taxon>Sphingobacteriia</taxon>
        <taxon>Sphingobacteriales</taxon>
        <taxon>Sphingobacteriaceae</taxon>
        <taxon>Mucilaginibacter</taxon>
    </lineage>
</organism>
<evidence type="ECO:0000313" key="1">
    <source>
        <dbReference type="EMBL" id="TWR28332.1"/>
    </source>
</evidence>
<dbReference type="AlphaFoldDB" id="A0A563UAC0"/>
<dbReference type="InterPro" id="IPR036583">
    <property type="entry name" value="23S_rRNA_IVS_sf"/>
</dbReference>
<proteinExistence type="predicted"/>
<dbReference type="EMBL" id="VOEI01000001">
    <property type="protein sequence ID" value="TWR28332.1"/>
    <property type="molecule type" value="Genomic_DNA"/>
</dbReference>
<dbReference type="InterPro" id="IPR012657">
    <property type="entry name" value="23S_rRNA-intervening_sequence"/>
</dbReference>
<dbReference type="OrthoDB" id="9811959at2"/>
<gene>
    <name evidence="1" type="ORF">FPZ42_03715</name>
</gene>
<evidence type="ECO:0000313" key="2">
    <source>
        <dbReference type="Proteomes" id="UP000318010"/>
    </source>
</evidence>
<keyword evidence="2" id="KW-1185">Reference proteome</keyword>
<accession>A0A563UAC0</accession>
<dbReference type="Pfam" id="PF05635">
    <property type="entry name" value="23S_rRNA_IVP"/>
    <property type="match status" value="1"/>
</dbReference>
<dbReference type="SUPFAM" id="SSF158446">
    <property type="entry name" value="IVS-encoded protein-like"/>
    <property type="match status" value="1"/>
</dbReference>
<dbReference type="Gene3D" id="1.20.1440.60">
    <property type="entry name" value="23S rRNA-intervening sequence"/>
    <property type="match status" value="1"/>
</dbReference>
<dbReference type="NCBIfam" id="TIGR02436">
    <property type="entry name" value="four helix bundle protein"/>
    <property type="match status" value="1"/>
</dbReference>
<reference evidence="1 2" key="1">
    <citation type="submission" date="2019-07" db="EMBL/GenBank/DDBJ databases">
        <authorList>
            <person name="Kim J."/>
        </authorList>
    </citation>
    <scope>NUCLEOTIDE SEQUENCE [LARGE SCALE GENOMIC DNA]</scope>
    <source>
        <strain evidence="1 2">MJ1a</strain>
    </source>
</reference>
<dbReference type="CDD" id="cd16377">
    <property type="entry name" value="23S_rRNA_IVP_like"/>
    <property type="match status" value="1"/>
</dbReference>
<dbReference type="PANTHER" id="PTHR38471">
    <property type="entry name" value="FOUR HELIX BUNDLE PROTEIN"/>
    <property type="match status" value="1"/>
</dbReference>
<dbReference type="PANTHER" id="PTHR38471:SF2">
    <property type="entry name" value="FOUR HELIX BUNDLE PROTEIN"/>
    <property type="match status" value="1"/>
</dbReference>